<gene>
    <name evidence="2" type="ORF">D1825_14040</name>
</gene>
<dbReference type="EMBL" id="QWKP01000214">
    <property type="protein sequence ID" value="RHA38392.1"/>
    <property type="molecule type" value="Genomic_DNA"/>
</dbReference>
<dbReference type="Gene3D" id="3.40.50.1820">
    <property type="entry name" value="alpha/beta hydrolase"/>
    <property type="match status" value="1"/>
</dbReference>
<protein>
    <submittedName>
        <fullName evidence="2">Uncharacterized protein</fullName>
    </submittedName>
</protein>
<evidence type="ECO:0000256" key="1">
    <source>
        <dbReference type="SAM" id="MobiDB-lite"/>
    </source>
</evidence>
<dbReference type="SUPFAM" id="SSF53474">
    <property type="entry name" value="alpha/beta-Hydrolases"/>
    <property type="match status" value="1"/>
</dbReference>
<dbReference type="AlphaFoldDB" id="A0A413RIY2"/>
<evidence type="ECO:0000313" key="3">
    <source>
        <dbReference type="Proteomes" id="UP000283374"/>
    </source>
</evidence>
<comment type="caution">
    <text evidence="2">The sequence shown here is derived from an EMBL/GenBank/DDBJ whole genome shotgun (WGS) entry which is preliminary data.</text>
</comment>
<sequence length="473" mass="47951">MRAVGGPGPTVVELRDLDAAAAALGAAGRALRGCAADLRAVARAVDAPVLLLEPEPAPYPFDAARAEALASTAGSAAARADDLVRRLRRVVELYVEAESWVARTLREVAGVQAQVVGELPGVWAAGAPVVPVVVAAAAGRAVAGDPRALVGEQVPSWLVGPTAGFLRGALPGGRVPVRDPLGALAGEVAGGDPVPTALVPRPDPPGLPAPRSVADVLRNVSASYPEAHGGAPGTAPSTISVQRLTHPDGSHGWVVEIPGTQSAAFGGDVATDMTTNARLVAGLPDDMSSGVLHALRDAGVPPDEPVLLAGHSQGGMVAVAAASLAAGAYDVRAVLTAGSPDVPRAVPAGVQVRHYRIDEDLVPQTDGRPNAVGRDVVVVRRSIGAAHLAHAHSLEQYVRTAELADSRLAGSPALRGFDAELARVLGPPGTTAQTRQFSVTRAPDAVATDPTTGRRRVPRLDPAPEVRSGGSPG</sequence>
<reference evidence="2 3" key="1">
    <citation type="submission" date="2018-08" db="EMBL/GenBank/DDBJ databases">
        <title>Cellulomonas rhizosphaerae sp. nov., a novel actinomycete isolated from soil.</title>
        <authorList>
            <person name="Tian Y."/>
        </authorList>
    </citation>
    <scope>NUCLEOTIDE SEQUENCE [LARGE SCALE GENOMIC DNA]</scope>
    <source>
        <strain evidence="2 3">NEAU-TCZ24</strain>
    </source>
</reference>
<name>A0A413RIY2_9CELL</name>
<dbReference type="Proteomes" id="UP000283374">
    <property type="component" value="Unassembled WGS sequence"/>
</dbReference>
<dbReference type="InterPro" id="IPR029058">
    <property type="entry name" value="AB_hydrolase_fold"/>
</dbReference>
<proteinExistence type="predicted"/>
<feature type="region of interest" description="Disordered" evidence="1">
    <location>
        <begin position="441"/>
        <end position="473"/>
    </location>
</feature>
<evidence type="ECO:0000313" key="2">
    <source>
        <dbReference type="EMBL" id="RHA38392.1"/>
    </source>
</evidence>
<organism evidence="2 3">
    <name type="scientific">Cellulomonas rhizosphaerae</name>
    <dbReference type="NCBI Taxonomy" id="2293719"/>
    <lineage>
        <taxon>Bacteria</taxon>
        <taxon>Bacillati</taxon>
        <taxon>Actinomycetota</taxon>
        <taxon>Actinomycetes</taxon>
        <taxon>Micrococcales</taxon>
        <taxon>Cellulomonadaceae</taxon>
        <taxon>Cellulomonas</taxon>
    </lineage>
</organism>
<keyword evidence="3" id="KW-1185">Reference proteome</keyword>
<accession>A0A413RIY2</accession>